<evidence type="ECO:0000256" key="2">
    <source>
        <dbReference type="ARBA" id="ARBA00022771"/>
    </source>
</evidence>
<evidence type="ECO:0000259" key="6">
    <source>
        <dbReference type="PROSITE" id="PS50950"/>
    </source>
</evidence>
<dbReference type="KEGG" id="tpal:117648534"/>
<evidence type="ECO:0000256" key="5">
    <source>
        <dbReference type="PROSITE-ProRule" id="PRU00309"/>
    </source>
</evidence>
<dbReference type="InParanoid" id="A0A6P8Z8U8"/>
<dbReference type="GeneID" id="117648534"/>
<dbReference type="RefSeq" id="XP_034246940.1">
    <property type="nucleotide sequence ID" value="XM_034391049.1"/>
</dbReference>
<keyword evidence="2 5" id="KW-0863">Zinc-finger</keyword>
<evidence type="ECO:0000256" key="1">
    <source>
        <dbReference type="ARBA" id="ARBA00022723"/>
    </source>
</evidence>
<keyword evidence="4 5" id="KW-0238">DNA-binding</keyword>
<protein>
    <submittedName>
        <fullName evidence="8">Uncharacterized protein LOC117648534</fullName>
    </submittedName>
</protein>
<evidence type="ECO:0000256" key="4">
    <source>
        <dbReference type="ARBA" id="ARBA00023125"/>
    </source>
</evidence>
<proteinExistence type="predicted"/>
<dbReference type="GO" id="GO:0003677">
    <property type="term" value="F:DNA binding"/>
    <property type="evidence" value="ECO:0007669"/>
    <property type="project" value="UniProtKB-UniRule"/>
</dbReference>
<dbReference type="AlphaFoldDB" id="A0A6P8Z8U8"/>
<dbReference type="InterPro" id="IPR006612">
    <property type="entry name" value="THAP_Znf"/>
</dbReference>
<organism evidence="8">
    <name type="scientific">Thrips palmi</name>
    <name type="common">Melon thrips</name>
    <dbReference type="NCBI Taxonomy" id="161013"/>
    <lineage>
        <taxon>Eukaryota</taxon>
        <taxon>Metazoa</taxon>
        <taxon>Ecdysozoa</taxon>
        <taxon>Arthropoda</taxon>
        <taxon>Hexapoda</taxon>
        <taxon>Insecta</taxon>
        <taxon>Pterygota</taxon>
        <taxon>Neoptera</taxon>
        <taxon>Paraneoptera</taxon>
        <taxon>Thysanoptera</taxon>
        <taxon>Terebrantia</taxon>
        <taxon>Thripoidea</taxon>
        <taxon>Thripidae</taxon>
        <taxon>Thrips</taxon>
    </lineage>
</organism>
<dbReference type="GO" id="GO:0008270">
    <property type="term" value="F:zinc ion binding"/>
    <property type="evidence" value="ECO:0007669"/>
    <property type="project" value="UniProtKB-KW"/>
</dbReference>
<sequence>MVRRKCVLRACPHHHYGLEKIGGNIVRPHSFPRSDYPAWSKWQQFVIQHNGSMEKSRSRNILCSAHFQPNLLNADGTLSIDAVPTISPEFVRLLALKHGDVSPSNIYPLPEKIKSNKISTPVIFLKNVVEGYKPEQQQLPGCQPSSSELRKRKRINDLCECEFICPVKTKVGLQIINDTLRIWGSLAKANDKEKVDRKALKGNKVIEIEEECGGNCYNCSKK</sequence>
<evidence type="ECO:0000313" key="7">
    <source>
        <dbReference type="Proteomes" id="UP000515158"/>
    </source>
</evidence>
<keyword evidence="7" id="KW-1185">Reference proteome</keyword>
<keyword evidence="3" id="KW-0862">Zinc</keyword>
<dbReference type="OrthoDB" id="58529at2759"/>
<feature type="domain" description="THAP-type" evidence="6">
    <location>
        <begin position="1"/>
        <end position="87"/>
    </location>
</feature>
<dbReference type="PROSITE" id="PS50950">
    <property type="entry name" value="ZF_THAP"/>
    <property type="match status" value="1"/>
</dbReference>
<accession>A0A6P8Z8U8</accession>
<evidence type="ECO:0000313" key="8">
    <source>
        <dbReference type="RefSeq" id="XP_034246940.1"/>
    </source>
</evidence>
<dbReference type="Pfam" id="PF05485">
    <property type="entry name" value="THAP"/>
    <property type="match status" value="1"/>
</dbReference>
<evidence type="ECO:0000256" key="3">
    <source>
        <dbReference type="ARBA" id="ARBA00022833"/>
    </source>
</evidence>
<name>A0A6P8Z8U8_THRPL</name>
<dbReference type="SUPFAM" id="SSF57716">
    <property type="entry name" value="Glucocorticoid receptor-like (DNA-binding domain)"/>
    <property type="match status" value="1"/>
</dbReference>
<dbReference type="SMART" id="SM00980">
    <property type="entry name" value="THAP"/>
    <property type="match status" value="1"/>
</dbReference>
<keyword evidence="1" id="KW-0479">Metal-binding</keyword>
<gene>
    <name evidence="8" type="primary">LOC117648534</name>
</gene>
<reference evidence="8" key="1">
    <citation type="submission" date="2025-08" db="UniProtKB">
        <authorList>
            <consortium name="RefSeq"/>
        </authorList>
    </citation>
    <scope>IDENTIFICATION</scope>
    <source>
        <tissue evidence="8">Total insect</tissue>
    </source>
</reference>
<dbReference type="Proteomes" id="UP000515158">
    <property type="component" value="Unplaced"/>
</dbReference>